<dbReference type="AlphaFoldDB" id="C6LEK8"/>
<evidence type="ECO:0000313" key="1">
    <source>
        <dbReference type="EMBL" id="EET60991.1"/>
    </source>
</evidence>
<accession>C6LEK8</accession>
<protein>
    <recommendedName>
        <fullName evidence="3">GtrA-like protein domain-containing protein</fullName>
    </recommendedName>
</protein>
<keyword evidence="2" id="KW-1185">Reference proteome</keyword>
<reference evidence="1" key="1">
    <citation type="submission" date="2009-07" db="EMBL/GenBank/DDBJ databases">
        <authorList>
            <person name="Weinstock G."/>
            <person name="Sodergren E."/>
            <person name="Clifton S."/>
            <person name="Fulton L."/>
            <person name="Fulton B."/>
            <person name="Courtney L."/>
            <person name="Fronick C."/>
            <person name="Harrison M."/>
            <person name="Strong C."/>
            <person name="Farmer C."/>
            <person name="Delahaunty K."/>
            <person name="Markovic C."/>
            <person name="Hall O."/>
            <person name="Minx P."/>
            <person name="Tomlinson C."/>
            <person name="Mitreva M."/>
            <person name="Nelson J."/>
            <person name="Hou S."/>
            <person name="Wollam A."/>
            <person name="Pepin K.H."/>
            <person name="Johnson M."/>
            <person name="Bhonagiri V."/>
            <person name="Nash W.E."/>
            <person name="Warren W."/>
            <person name="Chinwalla A."/>
            <person name="Mardis E.R."/>
            <person name="Wilson R.K."/>
        </authorList>
    </citation>
    <scope>NUCLEOTIDE SEQUENCE [LARGE SCALE GENOMIC DNA]</scope>
    <source>
        <strain evidence="1">DSM 14469</strain>
    </source>
</reference>
<sequence length="193" mass="21393">MESVKTAWRSFDSRHPGIAQFLMFFIVCNGVTVLQLILMPCFKWIFGMTSMVDVNFQVLQVGQNVNGTPYYIFDYAAGSIAEGGGGGLAYFAAVELTMAIAQVINFITQRKVTFKATGNVWKAAAWYVLAYVIITIGAAALQGVYKAPLYRFLIERMGSGTGTTLADIVTMIINCAISFWVFYPIMKLIFKQK</sequence>
<evidence type="ECO:0008006" key="3">
    <source>
        <dbReference type="Google" id="ProtNLM"/>
    </source>
</evidence>
<dbReference type="STRING" id="168384.SAMN05660368_00332"/>
<evidence type="ECO:0000313" key="2">
    <source>
        <dbReference type="Proteomes" id="UP000005561"/>
    </source>
</evidence>
<dbReference type="RefSeq" id="WP_006861851.1">
    <property type="nucleotide sequence ID" value="NZ_ACCL02000008.1"/>
</dbReference>
<comment type="caution">
    <text evidence="1">The sequence shown here is derived from an EMBL/GenBank/DDBJ whole genome shotgun (WGS) entry which is preliminary data.</text>
</comment>
<proteinExistence type="predicted"/>
<gene>
    <name evidence="1" type="ORF">BRYFOR_07058</name>
</gene>
<name>C6LEK8_9FIRM</name>
<organism evidence="1 2">
    <name type="scientific">Marvinbryantia formatexigens DSM 14469</name>
    <dbReference type="NCBI Taxonomy" id="478749"/>
    <lineage>
        <taxon>Bacteria</taxon>
        <taxon>Bacillati</taxon>
        <taxon>Bacillota</taxon>
        <taxon>Clostridia</taxon>
        <taxon>Lachnospirales</taxon>
        <taxon>Lachnospiraceae</taxon>
        <taxon>Marvinbryantia</taxon>
    </lineage>
</organism>
<dbReference type="Proteomes" id="UP000005561">
    <property type="component" value="Unassembled WGS sequence"/>
</dbReference>
<dbReference type="eggNOG" id="ENOG502ZBMX">
    <property type="taxonomic scope" value="Bacteria"/>
</dbReference>
<dbReference type="OrthoDB" id="3078253at2"/>
<dbReference type="EMBL" id="ACCL02000008">
    <property type="protein sequence ID" value="EET60991.1"/>
    <property type="molecule type" value="Genomic_DNA"/>
</dbReference>